<feature type="compositionally biased region" description="Low complexity" evidence="1">
    <location>
        <begin position="321"/>
        <end position="334"/>
    </location>
</feature>
<evidence type="ECO:0000259" key="3">
    <source>
        <dbReference type="PROSITE" id="PS51397"/>
    </source>
</evidence>
<gene>
    <name evidence="4" type="ORF">PHLCEN_2v9079</name>
</gene>
<feature type="transmembrane region" description="Helical" evidence="2">
    <location>
        <begin position="365"/>
        <end position="386"/>
    </location>
</feature>
<organism evidence="4 5">
    <name type="scientific">Hermanssonia centrifuga</name>
    <dbReference type="NCBI Taxonomy" id="98765"/>
    <lineage>
        <taxon>Eukaryota</taxon>
        <taxon>Fungi</taxon>
        <taxon>Dikarya</taxon>
        <taxon>Basidiomycota</taxon>
        <taxon>Agaricomycotina</taxon>
        <taxon>Agaricomycetes</taxon>
        <taxon>Polyporales</taxon>
        <taxon>Meruliaceae</taxon>
        <taxon>Hermanssonia</taxon>
    </lineage>
</organism>
<dbReference type="EMBL" id="MLYV02000883">
    <property type="protein sequence ID" value="PSR75599.1"/>
    <property type="molecule type" value="Genomic_DNA"/>
</dbReference>
<feature type="region of interest" description="Disordered" evidence="1">
    <location>
        <begin position="111"/>
        <end position="155"/>
    </location>
</feature>
<proteinExistence type="predicted"/>
<dbReference type="AlphaFoldDB" id="A0A2R6NS40"/>
<name>A0A2R6NS40_9APHY</name>
<dbReference type="STRING" id="98765.A0A2R6NS40"/>
<feature type="compositionally biased region" description="Acidic residues" evidence="1">
    <location>
        <begin position="224"/>
        <end position="235"/>
    </location>
</feature>
<evidence type="ECO:0000256" key="1">
    <source>
        <dbReference type="SAM" id="MobiDB-lite"/>
    </source>
</evidence>
<dbReference type="OrthoDB" id="447842at2759"/>
<dbReference type="PROSITE" id="PS51397">
    <property type="entry name" value="WLM"/>
    <property type="match status" value="1"/>
</dbReference>
<keyword evidence="5" id="KW-1185">Reference proteome</keyword>
<keyword evidence="2" id="KW-0472">Membrane</keyword>
<feature type="region of interest" description="Disordered" evidence="1">
    <location>
        <begin position="172"/>
        <end position="262"/>
    </location>
</feature>
<dbReference type="InterPro" id="IPR053000">
    <property type="entry name" value="WSS1-like_metalloprotease"/>
</dbReference>
<reference evidence="4 5" key="1">
    <citation type="submission" date="2018-02" db="EMBL/GenBank/DDBJ databases">
        <title>Genome sequence of the basidiomycete white-rot fungus Phlebia centrifuga.</title>
        <authorList>
            <person name="Granchi Z."/>
            <person name="Peng M."/>
            <person name="de Vries R.P."/>
            <person name="Hilden K."/>
            <person name="Makela M.R."/>
            <person name="Grigoriev I."/>
            <person name="Riley R."/>
        </authorList>
    </citation>
    <scope>NUCLEOTIDE SEQUENCE [LARGE SCALE GENOMIC DNA]</scope>
    <source>
        <strain evidence="4 5">FBCC195</strain>
    </source>
</reference>
<dbReference type="GO" id="GO:0005634">
    <property type="term" value="C:nucleus"/>
    <property type="evidence" value="ECO:0007669"/>
    <property type="project" value="TreeGrafter"/>
</dbReference>
<evidence type="ECO:0000313" key="4">
    <source>
        <dbReference type="EMBL" id="PSR75599.1"/>
    </source>
</evidence>
<feature type="compositionally biased region" description="Basic and acidic residues" evidence="1">
    <location>
        <begin position="189"/>
        <end position="202"/>
    </location>
</feature>
<dbReference type="GO" id="GO:0008237">
    <property type="term" value="F:metallopeptidase activity"/>
    <property type="evidence" value="ECO:0007669"/>
    <property type="project" value="TreeGrafter"/>
</dbReference>
<dbReference type="PANTHER" id="PTHR46622:SF1">
    <property type="entry name" value="DNA-DEPENDENT METALLOPROTEASE WSS1"/>
    <property type="match status" value="1"/>
</dbReference>
<sequence>MVNTRLNERVPNPNAHINFITATDDDGRELLRALAAQVRPVMATHAFTVNRLEEHSDHGPAFQALWAQLCKELKDLQAKGYYGDGYWSSGTRLVDSARISAQTLVQDDLPEYTCGGAHSRARPRKRRRTTTAGGSSSGRQTAKKRKAGVRVTRKDAFKGDGRALVSAAVDDDNKRGVGNGFGKRAASKRAREDRAVAAERRLLALQSEAGPSDTTGPIRPPTGSDDEGEEEEEDTAGPVLETDQERRKTMRECMSASDLHTARTSPSLADFLFPTTTTTNTSPLSSSSSSRLSYGNFVQSEVSDRKKEALGMVAGGRRLGSSSSSVAAASHSSSMPPEQAGTMSRLLDTDGGGDRETSTDVEGKWTCLICTLYVFSLFLLSSLLWLTRVLA</sequence>
<dbReference type="Proteomes" id="UP000186601">
    <property type="component" value="Unassembled WGS sequence"/>
</dbReference>
<protein>
    <recommendedName>
        <fullName evidence="3">WLM domain-containing protein</fullName>
    </recommendedName>
</protein>
<feature type="region of interest" description="Disordered" evidence="1">
    <location>
        <begin position="316"/>
        <end position="357"/>
    </location>
</feature>
<feature type="compositionally biased region" description="Low complexity" evidence="1">
    <location>
        <begin position="130"/>
        <end position="140"/>
    </location>
</feature>
<evidence type="ECO:0000313" key="5">
    <source>
        <dbReference type="Proteomes" id="UP000186601"/>
    </source>
</evidence>
<dbReference type="GO" id="GO:0006281">
    <property type="term" value="P:DNA repair"/>
    <property type="evidence" value="ECO:0007669"/>
    <property type="project" value="TreeGrafter"/>
</dbReference>
<keyword evidence="2" id="KW-1133">Transmembrane helix</keyword>
<feature type="compositionally biased region" description="Basic residues" evidence="1">
    <location>
        <begin position="119"/>
        <end position="129"/>
    </location>
</feature>
<accession>A0A2R6NS40</accession>
<feature type="domain" description="WLM" evidence="3">
    <location>
        <begin position="1"/>
        <end position="203"/>
    </location>
</feature>
<comment type="caution">
    <text evidence="4">The sequence shown here is derived from an EMBL/GenBank/DDBJ whole genome shotgun (WGS) entry which is preliminary data.</text>
</comment>
<dbReference type="InterPro" id="IPR013536">
    <property type="entry name" value="WLM_dom"/>
</dbReference>
<dbReference type="PANTHER" id="PTHR46622">
    <property type="entry name" value="DNA-DEPENDENT METALLOPROTEASE WSS1"/>
    <property type="match status" value="1"/>
</dbReference>
<keyword evidence="2" id="KW-0812">Transmembrane</keyword>
<evidence type="ECO:0000256" key="2">
    <source>
        <dbReference type="SAM" id="Phobius"/>
    </source>
</evidence>